<dbReference type="Proteomes" id="UP001516472">
    <property type="component" value="Unassembled WGS sequence"/>
</dbReference>
<name>A0ABR9PIN8_9BACT</name>
<evidence type="ECO:0000313" key="1">
    <source>
        <dbReference type="EMBL" id="MBE4747788.1"/>
    </source>
</evidence>
<comment type="caution">
    <text evidence="1">The sequence shown here is derived from an EMBL/GenBank/DDBJ whole genome shotgun (WGS) entry which is preliminary data.</text>
</comment>
<proteinExistence type="predicted"/>
<organism evidence="1 2">
    <name type="scientific">Corallococcus soli</name>
    <dbReference type="NCBI Taxonomy" id="2710757"/>
    <lineage>
        <taxon>Bacteria</taxon>
        <taxon>Pseudomonadati</taxon>
        <taxon>Myxococcota</taxon>
        <taxon>Myxococcia</taxon>
        <taxon>Myxococcales</taxon>
        <taxon>Cystobacterineae</taxon>
        <taxon>Myxococcaceae</taxon>
        <taxon>Corallococcus</taxon>
    </lineage>
</organism>
<sequence length="70" mass="8276">MSIARPTPCHAFTEHPDRSWVLCEREEGEGHEGKHRWRAFEWESTPEDEVLAEERELLRRAEQAAGEHHE</sequence>
<keyword evidence="2" id="KW-1185">Reference proteome</keyword>
<evidence type="ECO:0000313" key="2">
    <source>
        <dbReference type="Proteomes" id="UP001516472"/>
    </source>
</evidence>
<dbReference type="EMBL" id="JAAIYO010000001">
    <property type="protein sequence ID" value="MBE4747788.1"/>
    <property type="molecule type" value="Genomic_DNA"/>
</dbReference>
<reference evidence="1 2" key="1">
    <citation type="submission" date="2020-02" db="EMBL/GenBank/DDBJ databases">
        <authorList>
            <person name="Babadi Z.K."/>
            <person name="Risdian C."/>
            <person name="Ebrahimipour G.H."/>
            <person name="Wink J."/>
        </authorList>
    </citation>
    <scope>NUCLEOTIDE SEQUENCE [LARGE SCALE GENOMIC DNA]</scope>
    <source>
        <strain evidence="1 2">ZKHCc1 1396</strain>
    </source>
</reference>
<accession>A0ABR9PIN8</accession>
<gene>
    <name evidence="1" type="ORF">G4177_06295</name>
</gene>
<protein>
    <submittedName>
        <fullName evidence="1">Uncharacterized protein</fullName>
    </submittedName>
</protein>
<dbReference type="RefSeq" id="WP_193347144.1">
    <property type="nucleotide sequence ID" value="NZ_CBCSIP010000104.1"/>
</dbReference>